<reference evidence="3" key="1">
    <citation type="journal article" date="2014" name="Int. J. Syst. Evol. Microbiol.">
        <title>Complete genome sequence of Corynebacterium casei LMG S-19264T (=DSM 44701T), isolated from a smear-ripened cheese.</title>
        <authorList>
            <consortium name="US DOE Joint Genome Institute (JGI-PGF)"/>
            <person name="Walter F."/>
            <person name="Albersmeier A."/>
            <person name="Kalinowski J."/>
            <person name="Ruckert C."/>
        </authorList>
    </citation>
    <scope>NUCLEOTIDE SEQUENCE</scope>
    <source>
        <strain evidence="3">JCM 4815</strain>
    </source>
</reference>
<feature type="compositionally biased region" description="Polar residues" evidence="1">
    <location>
        <begin position="20"/>
        <end position="33"/>
    </location>
</feature>
<feature type="signal peptide" evidence="2">
    <location>
        <begin position="1"/>
        <end position="20"/>
    </location>
</feature>
<proteinExistence type="predicted"/>
<dbReference type="Proteomes" id="UP000622166">
    <property type="component" value="Unassembled WGS sequence"/>
</dbReference>
<gene>
    <name evidence="3" type="ORF">GCM10010365_13390</name>
</gene>
<evidence type="ECO:0000313" key="3">
    <source>
        <dbReference type="EMBL" id="GGY95811.1"/>
    </source>
</evidence>
<evidence type="ECO:0000256" key="1">
    <source>
        <dbReference type="SAM" id="MobiDB-lite"/>
    </source>
</evidence>
<sequence length="94" mass="9636">MTLALATGALGLAATGIASADTNKSQQASNVSGPTAPVLSPAAARPDDGQGSRQTMDKAHSTNWAVLDYLGDKPFDDDNERHGILSGNNILSDN</sequence>
<evidence type="ECO:0000256" key="2">
    <source>
        <dbReference type="SAM" id="SignalP"/>
    </source>
</evidence>
<feature type="chain" id="PRO_5036918637" evidence="2">
    <location>
        <begin position="21"/>
        <end position="94"/>
    </location>
</feature>
<feature type="compositionally biased region" description="Basic and acidic residues" evidence="1">
    <location>
        <begin position="70"/>
        <end position="83"/>
    </location>
</feature>
<accession>A0A918UDC0</accession>
<keyword evidence="4" id="KW-1185">Reference proteome</keyword>
<keyword evidence="2" id="KW-0732">Signal</keyword>
<organism evidence="3 4">
    <name type="scientific">Streptomyces poonensis</name>
    <dbReference type="NCBI Taxonomy" id="68255"/>
    <lineage>
        <taxon>Bacteria</taxon>
        <taxon>Bacillati</taxon>
        <taxon>Actinomycetota</taxon>
        <taxon>Actinomycetes</taxon>
        <taxon>Kitasatosporales</taxon>
        <taxon>Streptomycetaceae</taxon>
        <taxon>Streptomyces</taxon>
    </lineage>
</organism>
<feature type="region of interest" description="Disordered" evidence="1">
    <location>
        <begin position="20"/>
        <end position="94"/>
    </location>
</feature>
<dbReference type="RefSeq" id="WP_189856080.1">
    <property type="nucleotide sequence ID" value="NZ_BMVW01000001.1"/>
</dbReference>
<comment type="caution">
    <text evidence="3">The sequence shown here is derived from an EMBL/GenBank/DDBJ whole genome shotgun (WGS) entry which is preliminary data.</text>
</comment>
<dbReference type="AlphaFoldDB" id="A0A918UDC0"/>
<dbReference type="EMBL" id="BMVW01000001">
    <property type="protein sequence ID" value="GGY95811.1"/>
    <property type="molecule type" value="Genomic_DNA"/>
</dbReference>
<protein>
    <submittedName>
        <fullName evidence="3">Uncharacterized protein</fullName>
    </submittedName>
</protein>
<feature type="compositionally biased region" description="Basic and acidic residues" evidence="1">
    <location>
        <begin position="45"/>
        <end position="60"/>
    </location>
</feature>
<reference evidence="3" key="2">
    <citation type="submission" date="2020-09" db="EMBL/GenBank/DDBJ databases">
        <authorList>
            <person name="Sun Q."/>
            <person name="Ohkuma M."/>
        </authorList>
    </citation>
    <scope>NUCLEOTIDE SEQUENCE</scope>
    <source>
        <strain evidence="3">JCM 4815</strain>
    </source>
</reference>
<evidence type="ECO:0000313" key="4">
    <source>
        <dbReference type="Proteomes" id="UP000622166"/>
    </source>
</evidence>
<name>A0A918UDC0_9ACTN</name>